<organism evidence="6 7">
    <name type="scientific">Falsiroseomonas oleicola</name>
    <dbReference type="NCBI Taxonomy" id="2801474"/>
    <lineage>
        <taxon>Bacteria</taxon>
        <taxon>Pseudomonadati</taxon>
        <taxon>Pseudomonadota</taxon>
        <taxon>Alphaproteobacteria</taxon>
        <taxon>Acetobacterales</taxon>
        <taxon>Roseomonadaceae</taxon>
        <taxon>Falsiroseomonas</taxon>
    </lineage>
</organism>
<dbReference type="InterPro" id="IPR002781">
    <property type="entry name" value="TM_pro_TauE-like"/>
</dbReference>
<name>A0ABS6H8Y9_9PROT</name>
<keyword evidence="2 5" id="KW-0812">Transmembrane</keyword>
<feature type="transmembrane region" description="Helical" evidence="5">
    <location>
        <begin position="225"/>
        <end position="245"/>
    </location>
</feature>
<evidence type="ECO:0000256" key="1">
    <source>
        <dbReference type="ARBA" id="ARBA00004141"/>
    </source>
</evidence>
<reference evidence="6 7" key="1">
    <citation type="submission" date="2021-01" db="EMBL/GenBank/DDBJ databases">
        <title>Roseomonas sp. nov, a bacterium isolated from an oil production mixture in Yumen Oilfield.</title>
        <authorList>
            <person name="Wu D."/>
        </authorList>
    </citation>
    <scope>NUCLEOTIDE SEQUENCE [LARGE SCALE GENOMIC DNA]</scope>
    <source>
        <strain evidence="6 7">ROY-5-3</strain>
    </source>
</reference>
<dbReference type="EMBL" id="JAERQM010000004">
    <property type="protein sequence ID" value="MBU8545149.1"/>
    <property type="molecule type" value="Genomic_DNA"/>
</dbReference>
<evidence type="ECO:0000256" key="2">
    <source>
        <dbReference type="ARBA" id="ARBA00022692"/>
    </source>
</evidence>
<proteinExistence type="inferred from homology"/>
<dbReference type="Pfam" id="PF01925">
    <property type="entry name" value="TauE"/>
    <property type="match status" value="1"/>
</dbReference>
<dbReference type="RefSeq" id="WP_216876951.1">
    <property type="nucleotide sequence ID" value="NZ_JAERQM010000004.1"/>
</dbReference>
<keyword evidence="4 5" id="KW-0472">Membrane</keyword>
<feature type="transmembrane region" description="Helical" evidence="5">
    <location>
        <begin position="30"/>
        <end position="50"/>
    </location>
</feature>
<sequence length="247" mass="25617">MTALTMLSLWTLMVATSLLSGIFGMAGGLVLIGVLLLLLPLPVAMALHAVTQIASNAWRAAFLLRHVRWAIVAAYALGCVVAVGLWSLVLFVPDKPLALIALGLSPFLLKLLPAGSKADPEDPLHGACCGMASMSLMLLTGVAGPLLDSFFLGGRLDRHGIVATKAVCQVQGHAMKLLYFGGLVAGAAELDPVLAGGAVAASLLGTLLARPLLAALTEVQYRAWAGRLVAGIAAFYLAQGTWLLVFP</sequence>
<comment type="caution">
    <text evidence="6">The sequence shown here is derived from an EMBL/GenBank/DDBJ whole genome shotgun (WGS) entry which is preliminary data.</text>
</comment>
<feature type="transmembrane region" description="Helical" evidence="5">
    <location>
        <begin position="124"/>
        <end position="147"/>
    </location>
</feature>
<gene>
    <name evidence="6" type="ORF">JJQ90_15620</name>
</gene>
<evidence type="ECO:0000256" key="5">
    <source>
        <dbReference type="RuleBase" id="RU363041"/>
    </source>
</evidence>
<evidence type="ECO:0000313" key="6">
    <source>
        <dbReference type="EMBL" id="MBU8545149.1"/>
    </source>
</evidence>
<keyword evidence="7" id="KW-1185">Reference proteome</keyword>
<dbReference type="Proteomes" id="UP000689967">
    <property type="component" value="Unassembled WGS sequence"/>
</dbReference>
<keyword evidence="3 5" id="KW-1133">Transmembrane helix</keyword>
<evidence type="ECO:0000256" key="4">
    <source>
        <dbReference type="ARBA" id="ARBA00023136"/>
    </source>
</evidence>
<protein>
    <recommendedName>
        <fullName evidence="5">Probable membrane transporter protein</fullName>
    </recommendedName>
</protein>
<comment type="subcellular location">
    <subcellularLocation>
        <location evidence="5">Cell membrane</location>
        <topology evidence="5">Multi-pass membrane protein</topology>
    </subcellularLocation>
    <subcellularLocation>
        <location evidence="1">Membrane</location>
        <topology evidence="1">Multi-pass membrane protein</topology>
    </subcellularLocation>
</comment>
<comment type="similarity">
    <text evidence="5">Belongs to the 4-toluene sulfonate uptake permease (TSUP) (TC 2.A.102) family.</text>
</comment>
<evidence type="ECO:0000313" key="7">
    <source>
        <dbReference type="Proteomes" id="UP000689967"/>
    </source>
</evidence>
<evidence type="ECO:0000256" key="3">
    <source>
        <dbReference type="ARBA" id="ARBA00022989"/>
    </source>
</evidence>
<feature type="transmembrane region" description="Helical" evidence="5">
    <location>
        <begin position="70"/>
        <end position="90"/>
    </location>
</feature>
<keyword evidence="5" id="KW-1003">Cell membrane</keyword>
<accession>A0ABS6H8Y9</accession>